<dbReference type="EMBL" id="CM035436">
    <property type="protein sequence ID" value="KAH7288158.1"/>
    <property type="molecule type" value="Genomic_DNA"/>
</dbReference>
<organism evidence="3 4">
    <name type="scientific">Ceratopteris richardii</name>
    <name type="common">Triangle waterfern</name>
    <dbReference type="NCBI Taxonomy" id="49495"/>
    <lineage>
        <taxon>Eukaryota</taxon>
        <taxon>Viridiplantae</taxon>
        <taxon>Streptophyta</taxon>
        <taxon>Embryophyta</taxon>
        <taxon>Tracheophyta</taxon>
        <taxon>Polypodiopsida</taxon>
        <taxon>Polypodiidae</taxon>
        <taxon>Polypodiales</taxon>
        <taxon>Pteridineae</taxon>
        <taxon>Pteridaceae</taxon>
        <taxon>Parkerioideae</taxon>
        <taxon>Ceratopteris</taxon>
    </lineage>
</organism>
<reference evidence="3" key="1">
    <citation type="submission" date="2021-08" db="EMBL/GenBank/DDBJ databases">
        <title>WGS assembly of Ceratopteris richardii.</title>
        <authorList>
            <person name="Marchant D.B."/>
            <person name="Chen G."/>
            <person name="Jenkins J."/>
            <person name="Shu S."/>
            <person name="Leebens-Mack J."/>
            <person name="Grimwood J."/>
            <person name="Schmutz J."/>
            <person name="Soltis P."/>
            <person name="Soltis D."/>
            <person name="Chen Z.-H."/>
        </authorList>
    </citation>
    <scope>NUCLEOTIDE SEQUENCE</scope>
    <source>
        <strain evidence="3">Whitten #5841</strain>
        <tissue evidence="3">Leaf</tissue>
    </source>
</reference>
<dbReference type="Pfam" id="PF02204">
    <property type="entry name" value="VPS9"/>
    <property type="match status" value="1"/>
</dbReference>
<dbReference type="EMBL" id="CM035436">
    <property type="protein sequence ID" value="KAH7288152.1"/>
    <property type="molecule type" value="Genomic_DNA"/>
</dbReference>
<name>A0A8T2QXL1_CERRI</name>
<dbReference type="Proteomes" id="UP000825935">
    <property type="component" value="Chromosome 31"/>
</dbReference>
<feature type="compositionally biased region" description="Low complexity" evidence="1">
    <location>
        <begin position="509"/>
        <end position="529"/>
    </location>
</feature>
<comment type="caution">
    <text evidence="3">The sequence shown here is derived from an EMBL/GenBank/DDBJ whole genome shotgun (WGS) entry which is preliminary data.</text>
</comment>
<dbReference type="SMART" id="SM00167">
    <property type="entry name" value="VPS9"/>
    <property type="match status" value="1"/>
</dbReference>
<feature type="region of interest" description="Disordered" evidence="1">
    <location>
        <begin position="509"/>
        <end position="548"/>
    </location>
</feature>
<dbReference type="GO" id="GO:0045022">
    <property type="term" value="P:early endosome to late endosome transport"/>
    <property type="evidence" value="ECO:0007669"/>
    <property type="project" value="TreeGrafter"/>
</dbReference>
<dbReference type="InterPro" id="IPR003123">
    <property type="entry name" value="VPS9"/>
</dbReference>
<feature type="compositionally biased region" description="Polar residues" evidence="1">
    <location>
        <begin position="530"/>
        <end position="545"/>
    </location>
</feature>
<dbReference type="SUPFAM" id="SSF109993">
    <property type="entry name" value="VPS9 domain"/>
    <property type="match status" value="1"/>
</dbReference>
<dbReference type="OrthoDB" id="411646at2759"/>
<dbReference type="GO" id="GO:0005770">
    <property type="term" value="C:late endosome"/>
    <property type="evidence" value="ECO:0007669"/>
    <property type="project" value="TreeGrafter"/>
</dbReference>
<dbReference type="OMA" id="YLHANAC"/>
<dbReference type="AlphaFoldDB" id="A0A8T2QXL1"/>
<accession>A0A8T2QXL1</accession>
<dbReference type="PANTHER" id="PTHR24170:SF1">
    <property type="entry name" value="DOMAIN PROTEIN, PUTATIVE (AFU_ORTHOLOGUE AFUA_1G09870)-RELATED"/>
    <property type="match status" value="1"/>
</dbReference>
<protein>
    <recommendedName>
        <fullName evidence="2">VPS9 domain-containing protein</fullName>
    </recommendedName>
</protein>
<dbReference type="Gene3D" id="1.20.1050.80">
    <property type="entry name" value="VPS9 domain"/>
    <property type="match status" value="1"/>
</dbReference>
<dbReference type="GO" id="GO:0097422">
    <property type="term" value="C:tubular endosome"/>
    <property type="evidence" value="ECO:0007669"/>
    <property type="project" value="TreeGrafter"/>
</dbReference>
<evidence type="ECO:0000313" key="4">
    <source>
        <dbReference type="Proteomes" id="UP000825935"/>
    </source>
</evidence>
<proteinExistence type="predicted"/>
<feature type="domain" description="VPS9" evidence="2">
    <location>
        <begin position="344"/>
        <end position="495"/>
    </location>
</feature>
<dbReference type="GO" id="GO:0005085">
    <property type="term" value="F:guanyl-nucleotide exchange factor activity"/>
    <property type="evidence" value="ECO:0007669"/>
    <property type="project" value="TreeGrafter"/>
</dbReference>
<dbReference type="GO" id="GO:0000149">
    <property type="term" value="F:SNARE binding"/>
    <property type="evidence" value="ECO:0007669"/>
    <property type="project" value="TreeGrafter"/>
</dbReference>
<dbReference type="SUPFAM" id="SSF50729">
    <property type="entry name" value="PH domain-like"/>
    <property type="match status" value="1"/>
</dbReference>
<evidence type="ECO:0000313" key="3">
    <source>
        <dbReference type="EMBL" id="KAH7288155.1"/>
    </source>
</evidence>
<dbReference type="PANTHER" id="PTHR24170">
    <property type="entry name" value="ANKYRIN REPEAT DOMAIN-CONTAINING PROTEIN 27"/>
    <property type="match status" value="1"/>
</dbReference>
<sequence length="629" mass="71207">MGIEDTQSLDERTGWAFVWKGAEWTTHFLVLSPGVLKVFLSNQRRTVERMMLLTRCVVTFHKPLPLQESKKSQYSQKKSIWKNLLKLVISDQSLSQNDITVLSVKPQRGKTWFLMFLSEAEAEVWKAGIDEACLLGESENGTKGFRKALRCKAMKHASDALHQTKAFLQTKSLLVPPFGLRWHAYSPLLRAQEAKQRSSVLAIPEANLDNDNTLKDVQVQAVHRKSAESLWYDLDTLNGCTDFLCSSYMNVQALECTSLMVDHFKGSYQMGDSCLPDELRLEAWKGTTHRIVKALVDRLLLDNPSLGPCFHNHELLDQLWCASEVWVFGAVHDKIMGACKQMFALQDAALNDILSRLQKVDPAKLGVRAEYEVLVLGEALDEFRRLNHCRTPYEKAKCLQKTVMHITDGIQHLIKSCTGALEDSEALLPCTDDLLSFMLLLMARAKVRNLHANACYMDNFINLQKDTNRGELVYHITNFMAACKYLHSEAVEELLADISPPSKSVMTHSQLLSSSSRSSPPSLCTRSSSFEGSSETHGTLSSSPADSLELDSSESRWWEETCNKSSYSDHDSFCNWTASNSVNQKDFEYEITEDPFTPDINWFTERENSFFTCRIDKKTLTFPGETPDF</sequence>
<dbReference type="PROSITE" id="PS51205">
    <property type="entry name" value="VPS9"/>
    <property type="match status" value="1"/>
</dbReference>
<evidence type="ECO:0000259" key="2">
    <source>
        <dbReference type="PROSITE" id="PS51205"/>
    </source>
</evidence>
<keyword evidence="4" id="KW-1185">Reference proteome</keyword>
<dbReference type="EMBL" id="CM035436">
    <property type="protein sequence ID" value="KAH7288154.1"/>
    <property type="molecule type" value="Genomic_DNA"/>
</dbReference>
<gene>
    <name evidence="3" type="ORF">KP509_31G014700</name>
</gene>
<dbReference type="GO" id="GO:0005769">
    <property type="term" value="C:early endosome"/>
    <property type="evidence" value="ECO:0007669"/>
    <property type="project" value="TreeGrafter"/>
</dbReference>
<dbReference type="GO" id="GO:0005886">
    <property type="term" value="C:plasma membrane"/>
    <property type="evidence" value="ECO:0007669"/>
    <property type="project" value="TreeGrafter"/>
</dbReference>
<evidence type="ECO:0000256" key="1">
    <source>
        <dbReference type="SAM" id="MobiDB-lite"/>
    </source>
</evidence>
<dbReference type="InterPro" id="IPR037191">
    <property type="entry name" value="VPS9_dom_sf"/>
</dbReference>
<dbReference type="EMBL" id="CM035436">
    <property type="protein sequence ID" value="KAH7288155.1"/>
    <property type="molecule type" value="Genomic_DNA"/>
</dbReference>
<dbReference type="GO" id="GO:0030133">
    <property type="term" value="C:transport vesicle"/>
    <property type="evidence" value="ECO:0007669"/>
    <property type="project" value="TreeGrafter"/>
</dbReference>
<dbReference type="InterPro" id="IPR051248">
    <property type="entry name" value="UPF0507/Ank_repeat_27"/>
</dbReference>